<name>A0A517IGN9_BREBE</name>
<proteinExistence type="predicted"/>
<accession>A0A517IGN9</accession>
<dbReference type="EMBL" id="CP042161">
    <property type="protein sequence ID" value="QDS38048.1"/>
    <property type="molecule type" value="Genomic_DNA"/>
</dbReference>
<reference evidence="2 3" key="1">
    <citation type="submission" date="2019-07" db="EMBL/GenBank/DDBJ databases">
        <title>Characterization of Brevibacillus brevis HK544, as a potential biocontrol agent.</title>
        <authorList>
            <person name="Kim H."/>
        </authorList>
    </citation>
    <scope>NUCLEOTIDE SEQUENCE [LARGE SCALE GENOMIC DNA]</scope>
    <source>
        <strain evidence="2 3">HK544</strain>
    </source>
</reference>
<organism evidence="2 3">
    <name type="scientific">Brevibacillus brevis</name>
    <name type="common">Bacillus brevis</name>
    <dbReference type="NCBI Taxonomy" id="1393"/>
    <lineage>
        <taxon>Bacteria</taxon>
        <taxon>Bacillati</taxon>
        <taxon>Bacillota</taxon>
        <taxon>Bacilli</taxon>
        <taxon>Bacillales</taxon>
        <taxon>Paenibacillaceae</taxon>
        <taxon>Brevibacillus</taxon>
    </lineage>
</organism>
<feature type="chain" id="PRO_5022175259" description="Secreted protein" evidence="1">
    <location>
        <begin position="28"/>
        <end position="82"/>
    </location>
</feature>
<keyword evidence="1" id="KW-0732">Signal</keyword>
<evidence type="ECO:0000313" key="2">
    <source>
        <dbReference type="EMBL" id="QDS38048.1"/>
    </source>
</evidence>
<evidence type="ECO:0008006" key="4">
    <source>
        <dbReference type="Google" id="ProtNLM"/>
    </source>
</evidence>
<protein>
    <recommendedName>
        <fullName evidence="4">Secreted protein</fullName>
    </recommendedName>
</protein>
<sequence>MATLAAVLTTSAAATAAVSMVTAPLMAAVTVACTAACTVEVTRASINRERRRGGAFFVFSQVLRNLSYNRGKGLMEVWICNS</sequence>
<gene>
    <name evidence="2" type="ORF">FPS98_05390</name>
</gene>
<dbReference type="Proteomes" id="UP000317713">
    <property type="component" value="Chromosome"/>
</dbReference>
<evidence type="ECO:0000313" key="3">
    <source>
        <dbReference type="Proteomes" id="UP000317713"/>
    </source>
</evidence>
<feature type="signal peptide" evidence="1">
    <location>
        <begin position="1"/>
        <end position="27"/>
    </location>
</feature>
<dbReference type="AlphaFoldDB" id="A0A517IGN9"/>
<evidence type="ECO:0000256" key="1">
    <source>
        <dbReference type="SAM" id="SignalP"/>
    </source>
</evidence>